<protein>
    <submittedName>
        <fullName evidence="2">Uncharacterized protein</fullName>
    </submittedName>
</protein>
<gene>
    <name evidence="2" type="ORF">J3R30DRAFT_2088158</name>
</gene>
<evidence type="ECO:0000313" key="2">
    <source>
        <dbReference type="EMBL" id="KAJ4467029.1"/>
    </source>
</evidence>
<proteinExistence type="predicted"/>
<dbReference type="Proteomes" id="UP001150266">
    <property type="component" value="Unassembled WGS sequence"/>
</dbReference>
<dbReference type="AlphaFoldDB" id="A0A9W8ZU38"/>
<keyword evidence="1" id="KW-0472">Membrane</keyword>
<feature type="transmembrane region" description="Helical" evidence="1">
    <location>
        <begin position="41"/>
        <end position="64"/>
    </location>
</feature>
<organism evidence="2 3">
    <name type="scientific">Lentinula aciculospora</name>
    <dbReference type="NCBI Taxonomy" id="153920"/>
    <lineage>
        <taxon>Eukaryota</taxon>
        <taxon>Fungi</taxon>
        <taxon>Dikarya</taxon>
        <taxon>Basidiomycota</taxon>
        <taxon>Agaricomycotina</taxon>
        <taxon>Agaricomycetes</taxon>
        <taxon>Agaricomycetidae</taxon>
        <taxon>Agaricales</taxon>
        <taxon>Marasmiineae</taxon>
        <taxon>Omphalotaceae</taxon>
        <taxon>Lentinula</taxon>
    </lineage>
</organism>
<comment type="caution">
    <text evidence="2">The sequence shown here is derived from an EMBL/GenBank/DDBJ whole genome shotgun (WGS) entry which is preliminary data.</text>
</comment>
<evidence type="ECO:0000313" key="3">
    <source>
        <dbReference type="Proteomes" id="UP001150266"/>
    </source>
</evidence>
<sequence length="269" mass="30730">MALYCRSSKHACRYNPFRRPKWPFFVDTHFLILRDPRLIRLSYFVFALITTFATSIASPCYIPVSQSLLQKWLRQQFPYILSSLAFTTIILSAAMFDNHKNHWKPYSLTYCTRMLIDLFPSLPLHLLVFSTTTNIDDYGRRTPTSDGKMEAFLRVMKDVEHNPQVLHLPAPHIWQFTPTPAVPVSTPLSFNPPSFRQLPMAEHLVVTLEIHVRRDLPDEDVLRPTRWAWEKCVGALTGGVNKHAVNGVKRDIGGGETVKADVTVGVVRG</sequence>
<keyword evidence="3" id="KW-1185">Reference proteome</keyword>
<dbReference type="OrthoDB" id="5382797at2759"/>
<feature type="transmembrane region" description="Helical" evidence="1">
    <location>
        <begin position="76"/>
        <end position="96"/>
    </location>
</feature>
<name>A0A9W8ZU38_9AGAR</name>
<reference evidence="2" key="1">
    <citation type="submission" date="2022-08" db="EMBL/GenBank/DDBJ databases">
        <title>A Global Phylogenomic Analysis of the Shiitake Genus Lentinula.</title>
        <authorList>
            <consortium name="DOE Joint Genome Institute"/>
            <person name="Sierra-Patev S."/>
            <person name="Min B."/>
            <person name="Naranjo-Ortiz M."/>
            <person name="Looney B."/>
            <person name="Konkel Z."/>
            <person name="Slot J.C."/>
            <person name="Sakamoto Y."/>
            <person name="Steenwyk J.L."/>
            <person name="Rokas A."/>
            <person name="Carro J."/>
            <person name="Camarero S."/>
            <person name="Ferreira P."/>
            <person name="Molpeceres G."/>
            <person name="Ruiz-Duenas F.J."/>
            <person name="Serrano A."/>
            <person name="Henrissat B."/>
            <person name="Drula E."/>
            <person name="Hughes K.W."/>
            <person name="Mata J.L."/>
            <person name="Ishikawa N.K."/>
            <person name="Vargas-Isla R."/>
            <person name="Ushijima S."/>
            <person name="Smith C.A."/>
            <person name="Ahrendt S."/>
            <person name="Andreopoulos W."/>
            <person name="He G."/>
            <person name="Labutti K."/>
            <person name="Lipzen A."/>
            <person name="Ng V."/>
            <person name="Riley R."/>
            <person name="Sandor L."/>
            <person name="Barry K."/>
            <person name="Martinez A.T."/>
            <person name="Xiao Y."/>
            <person name="Gibbons J.G."/>
            <person name="Terashima K."/>
            <person name="Grigoriev I.V."/>
            <person name="Hibbett D.S."/>
        </authorList>
    </citation>
    <scope>NUCLEOTIDE SEQUENCE</scope>
    <source>
        <strain evidence="2">JLM2183</strain>
    </source>
</reference>
<dbReference type="EMBL" id="JAOTPV010000049">
    <property type="protein sequence ID" value="KAJ4467029.1"/>
    <property type="molecule type" value="Genomic_DNA"/>
</dbReference>
<keyword evidence="1" id="KW-0812">Transmembrane</keyword>
<keyword evidence="1" id="KW-1133">Transmembrane helix</keyword>
<accession>A0A9W8ZU38</accession>
<evidence type="ECO:0000256" key="1">
    <source>
        <dbReference type="SAM" id="Phobius"/>
    </source>
</evidence>